<evidence type="ECO:0000256" key="6">
    <source>
        <dbReference type="ARBA" id="ARBA00022692"/>
    </source>
</evidence>
<evidence type="ECO:0000313" key="13">
    <source>
        <dbReference type="EMBL" id="PKQ70153.1"/>
    </source>
</evidence>
<keyword evidence="10 12" id="KW-0472">Membrane</keyword>
<dbReference type="EMBL" id="NKXO01000010">
    <property type="protein sequence ID" value="PKQ70153.1"/>
    <property type="molecule type" value="Genomic_DNA"/>
</dbReference>
<comment type="caution">
    <text evidence="13">The sequence shown here is derived from an EMBL/GenBank/DDBJ whole genome shotgun (WGS) entry which is preliminary data.</text>
</comment>
<evidence type="ECO:0000256" key="3">
    <source>
        <dbReference type="ARBA" id="ARBA00014962"/>
    </source>
</evidence>
<feature type="transmembrane region" description="Helical" evidence="12">
    <location>
        <begin position="20"/>
        <end position="37"/>
    </location>
</feature>
<dbReference type="PANTHER" id="PTHR33909">
    <property type="entry name" value="SEC TRANSLOCON ACCESSORY COMPLEX SUBUNIT YAJC"/>
    <property type="match status" value="1"/>
</dbReference>
<sequence>MLETLFLQSQTGSQGGSSAMSLIFMVGIFAVFYFFMIRPQQKRQKEQMKFRDAVKRGDKIVTIGGLHGKIAEVNKDTIVLEIDRGVKVTLEKNAISMEGTKRYESDNAKNVSKSEEVAESN</sequence>
<comment type="subcellular location">
    <subcellularLocation>
        <location evidence="1">Cell membrane</location>
        <topology evidence="1">Single-pass membrane protein</topology>
    </subcellularLocation>
</comment>
<dbReference type="NCBIfam" id="TIGR00739">
    <property type="entry name" value="yajC"/>
    <property type="match status" value="1"/>
</dbReference>
<comment type="similarity">
    <text evidence="2">Belongs to the YajC family.</text>
</comment>
<keyword evidence="8 12" id="KW-1133">Transmembrane helix</keyword>
<proteinExistence type="inferred from homology"/>
<keyword evidence="6 12" id="KW-0812">Transmembrane</keyword>
<organism evidence="13 14">
    <name type="scientific">Raineya orbicola</name>
    <dbReference type="NCBI Taxonomy" id="2016530"/>
    <lineage>
        <taxon>Bacteria</taxon>
        <taxon>Pseudomonadati</taxon>
        <taxon>Bacteroidota</taxon>
        <taxon>Cytophagia</taxon>
        <taxon>Cytophagales</taxon>
        <taxon>Raineyaceae</taxon>
        <taxon>Raineya</taxon>
    </lineage>
</organism>
<evidence type="ECO:0000256" key="11">
    <source>
        <dbReference type="SAM" id="MobiDB-lite"/>
    </source>
</evidence>
<dbReference type="Proteomes" id="UP000233387">
    <property type="component" value="Unassembled WGS sequence"/>
</dbReference>
<accession>A0A2N3IIU8</accession>
<feature type="region of interest" description="Disordered" evidence="11">
    <location>
        <begin position="101"/>
        <end position="121"/>
    </location>
</feature>
<evidence type="ECO:0000256" key="8">
    <source>
        <dbReference type="ARBA" id="ARBA00022989"/>
    </source>
</evidence>
<evidence type="ECO:0000313" key="14">
    <source>
        <dbReference type="Proteomes" id="UP000233387"/>
    </source>
</evidence>
<reference evidence="13 14" key="1">
    <citation type="submission" date="2017-06" db="EMBL/GenBank/DDBJ databases">
        <title>Raineya orbicola gen. nov., sp. nov. a slightly thermophilic bacterium of the phylum Bacteroidetes and the description of Raineyaceae fam. nov.</title>
        <authorList>
            <person name="Albuquerque L."/>
            <person name="Polonia A.R.M."/>
            <person name="Barroso C."/>
            <person name="Froufe H.J.C."/>
            <person name="Lage O."/>
            <person name="Lobo-Da-Cunha A."/>
            <person name="Egas C."/>
            <person name="Da Costa M.S."/>
        </authorList>
    </citation>
    <scope>NUCLEOTIDE SEQUENCE [LARGE SCALE GENOMIC DNA]</scope>
    <source>
        <strain evidence="13 14">SPSPC-11</strain>
    </source>
</reference>
<dbReference type="OrthoDB" id="9800132at2"/>
<dbReference type="RefSeq" id="WP_101358072.1">
    <property type="nucleotide sequence ID" value="NZ_NKXO01000010.1"/>
</dbReference>
<dbReference type="PRINTS" id="PR01853">
    <property type="entry name" value="YAJCTRNLCASE"/>
</dbReference>
<keyword evidence="14" id="KW-1185">Reference proteome</keyword>
<evidence type="ECO:0000256" key="5">
    <source>
        <dbReference type="ARBA" id="ARBA00022475"/>
    </source>
</evidence>
<keyword evidence="5" id="KW-1003">Cell membrane</keyword>
<evidence type="ECO:0000256" key="10">
    <source>
        <dbReference type="ARBA" id="ARBA00023136"/>
    </source>
</evidence>
<evidence type="ECO:0000256" key="4">
    <source>
        <dbReference type="ARBA" id="ARBA00022448"/>
    </source>
</evidence>
<evidence type="ECO:0000256" key="9">
    <source>
        <dbReference type="ARBA" id="ARBA00023010"/>
    </source>
</evidence>
<name>A0A2N3IIU8_9BACT</name>
<dbReference type="SMART" id="SM01323">
    <property type="entry name" value="YajC"/>
    <property type="match status" value="1"/>
</dbReference>
<keyword evidence="9" id="KW-0811">Translocation</keyword>
<evidence type="ECO:0000256" key="2">
    <source>
        <dbReference type="ARBA" id="ARBA00006742"/>
    </source>
</evidence>
<evidence type="ECO:0000256" key="12">
    <source>
        <dbReference type="SAM" id="Phobius"/>
    </source>
</evidence>
<keyword evidence="7" id="KW-0653">Protein transport</keyword>
<gene>
    <name evidence="13" type="ORF">Rain11_0813</name>
</gene>
<evidence type="ECO:0000256" key="7">
    <source>
        <dbReference type="ARBA" id="ARBA00022927"/>
    </source>
</evidence>
<dbReference type="GO" id="GO:0005886">
    <property type="term" value="C:plasma membrane"/>
    <property type="evidence" value="ECO:0007669"/>
    <property type="project" value="UniProtKB-SubCell"/>
</dbReference>
<dbReference type="InterPro" id="IPR003849">
    <property type="entry name" value="Preprotein_translocase_YajC"/>
</dbReference>
<dbReference type="PANTHER" id="PTHR33909:SF1">
    <property type="entry name" value="SEC TRANSLOCON ACCESSORY COMPLEX SUBUNIT YAJC"/>
    <property type="match status" value="1"/>
</dbReference>
<evidence type="ECO:0000256" key="1">
    <source>
        <dbReference type="ARBA" id="ARBA00004162"/>
    </source>
</evidence>
<keyword evidence="4" id="KW-0813">Transport</keyword>
<protein>
    <recommendedName>
        <fullName evidence="3">Sec translocon accessory complex subunit YajC</fullName>
    </recommendedName>
</protein>
<dbReference type="AlphaFoldDB" id="A0A2N3IIU8"/>
<dbReference type="Pfam" id="PF02699">
    <property type="entry name" value="YajC"/>
    <property type="match status" value="1"/>
</dbReference>
<dbReference type="GO" id="GO:0015031">
    <property type="term" value="P:protein transport"/>
    <property type="evidence" value="ECO:0007669"/>
    <property type="project" value="UniProtKB-KW"/>
</dbReference>